<dbReference type="EMBL" id="WNYA01000002">
    <property type="protein sequence ID" value="KAG8590905.1"/>
    <property type="molecule type" value="Genomic_DNA"/>
</dbReference>
<proteinExistence type="predicted"/>
<accession>A0AAV7D0H0</accession>
<comment type="caution">
    <text evidence="1">The sequence shown here is derived from an EMBL/GenBank/DDBJ whole genome shotgun (WGS) entry which is preliminary data.</text>
</comment>
<sequence length="87" mass="9415">MKPVLDTRRFQRCGSPALKTPKLRALAAKLVPRSCGVWRLKAIGAPLGNPSKQTGGHNLGVMELLQKIKKNQERENTSLGSVLGPEA</sequence>
<dbReference type="AlphaFoldDB" id="A0AAV7D0H0"/>
<gene>
    <name evidence="1" type="ORF">GDO81_006960</name>
</gene>
<protein>
    <submittedName>
        <fullName evidence="1">Uncharacterized protein</fullName>
    </submittedName>
</protein>
<name>A0AAV7D0H0_ENGPU</name>
<reference evidence="1" key="1">
    <citation type="thesis" date="2020" institute="ProQuest LLC" country="789 East Eisenhower Parkway, Ann Arbor, MI, USA">
        <title>Comparative Genomics and Chromosome Evolution.</title>
        <authorList>
            <person name="Mudd A.B."/>
        </authorList>
    </citation>
    <scope>NUCLEOTIDE SEQUENCE</scope>
    <source>
        <strain evidence="1">237g6f4</strain>
        <tissue evidence="1">Blood</tissue>
    </source>
</reference>
<dbReference type="Proteomes" id="UP000824782">
    <property type="component" value="Unassembled WGS sequence"/>
</dbReference>
<evidence type="ECO:0000313" key="2">
    <source>
        <dbReference type="Proteomes" id="UP000824782"/>
    </source>
</evidence>
<evidence type="ECO:0000313" key="1">
    <source>
        <dbReference type="EMBL" id="KAG8590905.1"/>
    </source>
</evidence>
<organism evidence="1 2">
    <name type="scientific">Engystomops pustulosus</name>
    <name type="common">Tungara frog</name>
    <name type="synonym">Physalaemus pustulosus</name>
    <dbReference type="NCBI Taxonomy" id="76066"/>
    <lineage>
        <taxon>Eukaryota</taxon>
        <taxon>Metazoa</taxon>
        <taxon>Chordata</taxon>
        <taxon>Craniata</taxon>
        <taxon>Vertebrata</taxon>
        <taxon>Euteleostomi</taxon>
        <taxon>Amphibia</taxon>
        <taxon>Batrachia</taxon>
        <taxon>Anura</taxon>
        <taxon>Neobatrachia</taxon>
        <taxon>Hyloidea</taxon>
        <taxon>Leptodactylidae</taxon>
        <taxon>Leiuperinae</taxon>
        <taxon>Engystomops</taxon>
    </lineage>
</organism>
<keyword evidence="2" id="KW-1185">Reference proteome</keyword>